<dbReference type="EMBL" id="VUNQ01000019">
    <property type="protein sequence ID" value="MSU01798.1"/>
    <property type="molecule type" value="Genomic_DNA"/>
</dbReference>
<comment type="caution">
    <text evidence="1">The sequence shown here is derived from an EMBL/GenBank/DDBJ whole genome shotgun (WGS) entry which is preliminary data.</text>
</comment>
<proteinExistence type="predicted"/>
<dbReference type="RefSeq" id="WP_154440216.1">
    <property type="nucleotide sequence ID" value="NZ_VUNQ01000019.1"/>
</dbReference>
<gene>
    <name evidence="1" type="ORF">FYJ83_10000</name>
</gene>
<sequence>MSKTNIRNTSKQILESMLLKSMQTGMLDIYFSYEDIAIEVEGLTKTMYSLCRQYLAGLGLVHYTQQVKDGKELMQIAPKAIDFVECHDN</sequence>
<accession>A0A6N7XZY8</accession>
<keyword evidence="2" id="KW-1185">Reference proteome</keyword>
<evidence type="ECO:0000313" key="2">
    <source>
        <dbReference type="Proteomes" id="UP000469523"/>
    </source>
</evidence>
<dbReference type="AlphaFoldDB" id="A0A6N7XZY8"/>
<dbReference type="Proteomes" id="UP000469523">
    <property type="component" value="Unassembled WGS sequence"/>
</dbReference>
<organism evidence="1 2">
    <name type="scientific">Tissierella pigra</name>
    <dbReference type="NCBI Taxonomy" id="2607614"/>
    <lineage>
        <taxon>Bacteria</taxon>
        <taxon>Bacillati</taxon>
        <taxon>Bacillota</taxon>
        <taxon>Tissierellia</taxon>
        <taxon>Tissierellales</taxon>
        <taxon>Tissierellaceae</taxon>
        <taxon>Tissierella</taxon>
    </lineage>
</organism>
<name>A0A6N7XZY8_9FIRM</name>
<evidence type="ECO:0000313" key="1">
    <source>
        <dbReference type="EMBL" id="MSU01798.1"/>
    </source>
</evidence>
<reference evidence="1 2" key="1">
    <citation type="submission" date="2019-09" db="EMBL/GenBank/DDBJ databases">
        <title>In-depth cultivation of the pig gut microbiome towards novel bacterial diversity and tailored functional studies.</title>
        <authorList>
            <person name="Wylensek D."/>
            <person name="Hitch T.C.A."/>
            <person name="Clavel T."/>
        </authorList>
    </citation>
    <scope>NUCLEOTIDE SEQUENCE [LARGE SCALE GENOMIC DNA]</scope>
    <source>
        <strain evidence="1 2">WCA3-693-APC-4?</strain>
    </source>
</reference>
<protein>
    <submittedName>
        <fullName evidence="1">Uncharacterized protein</fullName>
    </submittedName>
</protein>